<evidence type="ECO:0000256" key="1">
    <source>
        <dbReference type="SAM" id="MobiDB-lite"/>
    </source>
</evidence>
<gene>
    <name evidence="2" type="ORF">HNR23_002791</name>
</gene>
<comment type="caution">
    <text evidence="2">The sequence shown here is derived from an EMBL/GenBank/DDBJ whole genome shotgun (WGS) entry which is preliminary data.</text>
</comment>
<dbReference type="Pfam" id="PF09969">
    <property type="entry name" value="DUF2203"/>
    <property type="match status" value="1"/>
</dbReference>
<dbReference type="InterPro" id="IPR018699">
    <property type="entry name" value="DUF2203"/>
</dbReference>
<evidence type="ECO:0008006" key="4">
    <source>
        <dbReference type="Google" id="ProtNLM"/>
    </source>
</evidence>
<dbReference type="Proteomes" id="UP000546642">
    <property type="component" value="Unassembled WGS sequence"/>
</dbReference>
<sequence length="141" mass="15593">MSDDDVPPVAAGGKGGPDEPHVFTLEEARALMPEVRKHVDEFVRLRADLAEHAADLRISGSSPLGGVPELKAMEARFSELHAWFPDHGIEVKNLAPVLIDFPALLDGAAVRLCWLEGEPELAWYHRSELGFIGRRPLPRDR</sequence>
<dbReference type="EMBL" id="JACHDS010000001">
    <property type="protein sequence ID" value="MBB6172731.1"/>
    <property type="molecule type" value="Genomic_DNA"/>
</dbReference>
<reference evidence="2 3" key="1">
    <citation type="submission" date="2020-08" db="EMBL/GenBank/DDBJ databases">
        <title>Sequencing the genomes of 1000 actinobacteria strains.</title>
        <authorList>
            <person name="Klenk H.-P."/>
        </authorList>
    </citation>
    <scope>NUCLEOTIDE SEQUENCE [LARGE SCALE GENOMIC DNA]</scope>
    <source>
        <strain evidence="2 3">DSM 46659</strain>
    </source>
</reference>
<feature type="region of interest" description="Disordered" evidence="1">
    <location>
        <begin position="1"/>
        <end position="20"/>
    </location>
</feature>
<keyword evidence="3" id="KW-1185">Reference proteome</keyword>
<evidence type="ECO:0000313" key="3">
    <source>
        <dbReference type="Proteomes" id="UP000546642"/>
    </source>
</evidence>
<dbReference type="PIRSF" id="PIRSF016498">
    <property type="entry name" value="UCP016498"/>
    <property type="match status" value="1"/>
</dbReference>
<proteinExistence type="predicted"/>
<protein>
    <recommendedName>
        <fullName evidence="4">DUF2203 family protein</fullName>
    </recommendedName>
</protein>
<organism evidence="2 3">
    <name type="scientific">Nocardiopsis mwathae</name>
    <dbReference type="NCBI Taxonomy" id="1472723"/>
    <lineage>
        <taxon>Bacteria</taxon>
        <taxon>Bacillati</taxon>
        <taxon>Actinomycetota</taxon>
        <taxon>Actinomycetes</taxon>
        <taxon>Streptosporangiales</taxon>
        <taxon>Nocardiopsidaceae</taxon>
        <taxon>Nocardiopsis</taxon>
    </lineage>
</organism>
<name>A0A7X0D6H1_9ACTN</name>
<dbReference type="RefSeq" id="WP_184075987.1">
    <property type="nucleotide sequence ID" value="NZ_JACHDS010000001.1"/>
</dbReference>
<evidence type="ECO:0000313" key="2">
    <source>
        <dbReference type="EMBL" id="MBB6172731.1"/>
    </source>
</evidence>
<dbReference type="AlphaFoldDB" id="A0A7X0D6H1"/>
<accession>A0A7X0D6H1</accession>